<evidence type="ECO:0000256" key="1">
    <source>
        <dbReference type="ARBA" id="ARBA00022679"/>
    </source>
</evidence>
<dbReference type="SUPFAM" id="SSF55729">
    <property type="entry name" value="Acyl-CoA N-acyltransferases (Nat)"/>
    <property type="match status" value="1"/>
</dbReference>
<evidence type="ECO:0000256" key="2">
    <source>
        <dbReference type="ARBA" id="ARBA00023315"/>
    </source>
</evidence>
<dbReference type="RefSeq" id="WP_076114176.1">
    <property type="nucleotide sequence ID" value="NZ_MPTB01000062.1"/>
</dbReference>
<evidence type="ECO:0000313" key="4">
    <source>
        <dbReference type="EMBL" id="OMD38257.1"/>
    </source>
</evidence>
<protein>
    <submittedName>
        <fullName evidence="4">GNAT family N-acetyltransferase</fullName>
    </submittedName>
</protein>
<dbReference type="Proteomes" id="UP000187412">
    <property type="component" value="Unassembled WGS sequence"/>
</dbReference>
<name>A0ABX3GVE0_PAEBO</name>
<sequence>MNMSKEIIIRDAADNEREAIAEVLLSAYSQYSADMPEPQWEAYRNSILDSVHGDAPFARIIAETGQQIVGSALLFTSSETAYGKPELGIHSPVLRLLAVSPDLRGRGVAALLIREAARRSRELGASTLNLHTSDMMVSAIRLYERLGFKRHFETDIMNGNTLVKGFRLDLQSFPGAEREQPLTTRIG</sequence>
<organism evidence="4 5">
    <name type="scientific">Paenibacillus borealis</name>
    <dbReference type="NCBI Taxonomy" id="160799"/>
    <lineage>
        <taxon>Bacteria</taxon>
        <taxon>Bacillati</taxon>
        <taxon>Bacillota</taxon>
        <taxon>Bacilli</taxon>
        <taxon>Bacillales</taxon>
        <taxon>Paenibacillaceae</taxon>
        <taxon>Paenibacillus</taxon>
    </lineage>
</organism>
<proteinExistence type="predicted"/>
<keyword evidence="1" id="KW-0808">Transferase</keyword>
<dbReference type="InterPro" id="IPR000182">
    <property type="entry name" value="GNAT_dom"/>
</dbReference>
<dbReference type="InterPro" id="IPR016181">
    <property type="entry name" value="Acyl_CoA_acyltransferase"/>
</dbReference>
<evidence type="ECO:0000259" key="3">
    <source>
        <dbReference type="PROSITE" id="PS51186"/>
    </source>
</evidence>
<dbReference type="Gene3D" id="3.40.630.30">
    <property type="match status" value="1"/>
</dbReference>
<comment type="caution">
    <text evidence="4">The sequence shown here is derived from an EMBL/GenBank/DDBJ whole genome shotgun (WGS) entry which is preliminary data.</text>
</comment>
<keyword evidence="5" id="KW-1185">Reference proteome</keyword>
<evidence type="ECO:0000313" key="5">
    <source>
        <dbReference type="Proteomes" id="UP000187412"/>
    </source>
</evidence>
<feature type="domain" description="N-acetyltransferase" evidence="3">
    <location>
        <begin position="7"/>
        <end position="169"/>
    </location>
</feature>
<dbReference type="PANTHER" id="PTHR43877">
    <property type="entry name" value="AMINOALKYLPHOSPHONATE N-ACETYLTRANSFERASE-RELATED-RELATED"/>
    <property type="match status" value="1"/>
</dbReference>
<keyword evidence="2" id="KW-0012">Acyltransferase</keyword>
<accession>A0ABX3GVE0</accession>
<dbReference type="Pfam" id="PF00583">
    <property type="entry name" value="Acetyltransf_1"/>
    <property type="match status" value="1"/>
</dbReference>
<reference evidence="4 5" key="1">
    <citation type="submission" date="2016-10" db="EMBL/GenBank/DDBJ databases">
        <title>Paenibacillus species isolates.</title>
        <authorList>
            <person name="Beno S.M."/>
        </authorList>
    </citation>
    <scope>NUCLEOTIDE SEQUENCE [LARGE SCALE GENOMIC DNA]</scope>
    <source>
        <strain evidence="4 5">FSL H7-0744</strain>
    </source>
</reference>
<dbReference type="InterPro" id="IPR050832">
    <property type="entry name" value="Bact_Acetyltransf"/>
</dbReference>
<dbReference type="EMBL" id="MPTB01000062">
    <property type="protein sequence ID" value="OMD38257.1"/>
    <property type="molecule type" value="Genomic_DNA"/>
</dbReference>
<dbReference type="PROSITE" id="PS51186">
    <property type="entry name" value="GNAT"/>
    <property type="match status" value="1"/>
</dbReference>
<dbReference type="CDD" id="cd04301">
    <property type="entry name" value="NAT_SF"/>
    <property type="match status" value="1"/>
</dbReference>
<gene>
    <name evidence="4" type="ORF">BSK56_30595</name>
</gene>